<evidence type="ECO:0000259" key="6">
    <source>
        <dbReference type="PROSITE" id="PS51935"/>
    </source>
</evidence>
<evidence type="ECO:0000256" key="2">
    <source>
        <dbReference type="ARBA" id="ARBA00022670"/>
    </source>
</evidence>
<evidence type="ECO:0000256" key="3">
    <source>
        <dbReference type="ARBA" id="ARBA00022801"/>
    </source>
</evidence>
<organism evidence="7 8">
    <name type="scientific">Antricoccus suffuscus</name>
    <dbReference type="NCBI Taxonomy" id="1629062"/>
    <lineage>
        <taxon>Bacteria</taxon>
        <taxon>Bacillati</taxon>
        <taxon>Actinomycetota</taxon>
        <taxon>Actinomycetes</taxon>
        <taxon>Geodermatophilales</taxon>
        <taxon>Antricoccaceae</taxon>
        <taxon>Antricoccus</taxon>
    </lineage>
</organism>
<dbReference type="Gene3D" id="3.30.1380.10">
    <property type="match status" value="1"/>
</dbReference>
<evidence type="ECO:0000313" key="7">
    <source>
        <dbReference type="EMBL" id="PRZ41364.1"/>
    </source>
</evidence>
<dbReference type="AlphaFoldDB" id="A0A2T0ZYJ5"/>
<dbReference type="InterPro" id="IPR009045">
    <property type="entry name" value="Zn_M74/Hedgehog-like"/>
</dbReference>
<feature type="chain" id="PRO_5015665534" evidence="5">
    <location>
        <begin position="31"/>
        <end position="521"/>
    </location>
</feature>
<dbReference type="InterPro" id="IPR003709">
    <property type="entry name" value="VanY-like_core_dom"/>
</dbReference>
<dbReference type="Gene3D" id="6.10.250.3150">
    <property type="match status" value="1"/>
</dbReference>
<dbReference type="Pfam" id="PF00877">
    <property type="entry name" value="NLPC_P60"/>
    <property type="match status" value="1"/>
</dbReference>
<dbReference type="SUPFAM" id="SSF55166">
    <property type="entry name" value="Hedgehog/DD-peptidase"/>
    <property type="match status" value="1"/>
</dbReference>
<protein>
    <submittedName>
        <fullName evidence="7">Cell wall-associated NlpC family hydrolase</fullName>
    </submittedName>
</protein>
<keyword evidence="8" id="KW-1185">Reference proteome</keyword>
<accession>A0A2T0ZYJ5</accession>
<evidence type="ECO:0000256" key="5">
    <source>
        <dbReference type="SAM" id="SignalP"/>
    </source>
</evidence>
<dbReference type="CDD" id="cd14814">
    <property type="entry name" value="Peptidase_M15"/>
    <property type="match status" value="1"/>
</dbReference>
<comment type="similarity">
    <text evidence="1">Belongs to the peptidase C40 family.</text>
</comment>
<dbReference type="SUPFAM" id="SSF54001">
    <property type="entry name" value="Cysteine proteinases"/>
    <property type="match status" value="1"/>
</dbReference>
<comment type="caution">
    <text evidence="7">The sequence shown here is derived from an EMBL/GenBank/DDBJ whole genome shotgun (WGS) entry which is preliminary data.</text>
</comment>
<dbReference type="InterPro" id="IPR038765">
    <property type="entry name" value="Papain-like_cys_pep_sf"/>
</dbReference>
<keyword evidence="2" id="KW-0645">Protease</keyword>
<sequence>MWQGSTRRFVLACVSILLGITFLTPPAAYADPTPSATGDLQGLAESIQQKLVDAQAAVVAAQSDLKVEQERADSSAARAEVAAQEYSAQQAEVGKQAAAIYKSGYALNSTIEMLSATSVEVKIDRLQTIQQINLYYGKAVAAASAAAVKAAQAKAESDSALAEVQVATAKVQSAADLVASEAFASGSTLSQSLGGVDAQYKAQLAAQQKVNENTATAWAEHLTQLSAAEAAAPAVASVTNAIRALGAPYAANATGPASYDCRGFVTSMYSAVGVALPPDIPTQFAVTAPIGAPDIQPGDLVFIGNADAGLHTVGIVFDATSYITADGPSRAVAVREIQTDPNGDYAMGFGRPTLPNRAPVPAPSGTGLGFPMKCGNIVYPASYNGSKAWGNYPNGLIPPSALCSIGVGAHQLRCDAAQAFKLMSAAYSAVFGTPICVTDSYRSFQAQATLYAQKPGISAIPGTSNHGWALAIDACGGIQGFGTAQYSWMIANAGKFGWLHPTWADPGNGREEPWHWEYAGG</sequence>
<dbReference type="GO" id="GO:0006508">
    <property type="term" value="P:proteolysis"/>
    <property type="evidence" value="ECO:0007669"/>
    <property type="project" value="UniProtKB-KW"/>
</dbReference>
<keyword evidence="4" id="KW-0788">Thiol protease</keyword>
<keyword evidence="3 7" id="KW-0378">Hydrolase</keyword>
<dbReference type="RefSeq" id="WP_106349440.1">
    <property type="nucleotide sequence ID" value="NZ_PVUE01000010.1"/>
</dbReference>
<dbReference type="Pfam" id="PF02557">
    <property type="entry name" value="VanY"/>
    <property type="match status" value="1"/>
</dbReference>
<reference evidence="7 8" key="1">
    <citation type="submission" date="2018-03" db="EMBL/GenBank/DDBJ databases">
        <title>Genomic Encyclopedia of Archaeal and Bacterial Type Strains, Phase II (KMG-II): from individual species to whole genera.</title>
        <authorList>
            <person name="Goeker M."/>
        </authorList>
    </citation>
    <scope>NUCLEOTIDE SEQUENCE [LARGE SCALE GENOMIC DNA]</scope>
    <source>
        <strain evidence="7 8">DSM 100065</strain>
    </source>
</reference>
<dbReference type="PROSITE" id="PS51935">
    <property type="entry name" value="NLPC_P60"/>
    <property type="match status" value="1"/>
</dbReference>
<feature type="domain" description="NlpC/P60" evidence="6">
    <location>
        <begin position="228"/>
        <end position="354"/>
    </location>
</feature>
<feature type="signal peptide" evidence="5">
    <location>
        <begin position="1"/>
        <end position="30"/>
    </location>
</feature>
<dbReference type="Gene3D" id="3.90.1720.10">
    <property type="entry name" value="endopeptidase domain like (from Nostoc punctiforme)"/>
    <property type="match status" value="1"/>
</dbReference>
<dbReference type="Proteomes" id="UP000237752">
    <property type="component" value="Unassembled WGS sequence"/>
</dbReference>
<gene>
    <name evidence="7" type="ORF">CLV47_11091</name>
</gene>
<dbReference type="PANTHER" id="PTHR47053">
    <property type="entry name" value="MUREIN DD-ENDOPEPTIDASE MEPH-RELATED"/>
    <property type="match status" value="1"/>
</dbReference>
<dbReference type="PANTHER" id="PTHR47053:SF1">
    <property type="entry name" value="MUREIN DD-ENDOPEPTIDASE MEPH-RELATED"/>
    <property type="match status" value="1"/>
</dbReference>
<name>A0A2T0ZYJ5_9ACTN</name>
<dbReference type="OrthoDB" id="1099523at2"/>
<dbReference type="InterPro" id="IPR051202">
    <property type="entry name" value="Peptidase_C40"/>
</dbReference>
<keyword evidence="5" id="KW-0732">Signal</keyword>
<evidence type="ECO:0000313" key="8">
    <source>
        <dbReference type="Proteomes" id="UP000237752"/>
    </source>
</evidence>
<proteinExistence type="inferred from homology"/>
<dbReference type="GO" id="GO:0008234">
    <property type="term" value="F:cysteine-type peptidase activity"/>
    <property type="evidence" value="ECO:0007669"/>
    <property type="project" value="UniProtKB-KW"/>
</dbReference>
<evidence type="ECO:0000256" key="1">
    <source>
        <dbReference type="ARBA" id="ARBA00007074"/>
    </source>
</evidence>
<evidence type="ECO:0000256" key="4">
    <source>
        <dbReference type="ARBA" id="ARBA00022807"/>
    </source>
</evidence>
<dbReference type="EMBL" id="PVUE01000010">
    <property type="protein sequence ID" value="PRZ41364.1"/>
    <property type="molecule type" value="Genomic_DNA"/>
</dbReference>
<dbReference type="InterPro" id="IPR000064">
    <property type="entry name" value="NLP_P60_dom"/>
</dbReference>